<dbReference type="Proteomes" id="UP000190637">
    <property type="component" value="Unassembled WGS sequence"/>
</dbReference>
<evidence type="ECO:0000313" key="3">
    <source>
        <dbReference type="Proteomes" id="UP000190637"/>
    </source>
</evidence>
<feature type="domain" description="DUF397" evidence="1">
    <location>
        <begin position="18"/>
        <end position="70"/>
    </location>
</feature>
<keyword evidence="3" id="KW-1185">Reference proteome</keyword>
<proteinExistence type="predicted"/>
<gene>
    <name evidence="2" type="ORF">SAMN02745673_04806</name>
</gene>
<protein>
    <recommendedName>
        <fullName evidence="1">DUF397 domain-containing protein</fullName>
    </recommendedName>
</protein>
<reference evidence="2 3" key="1">
    <citation type="submission" date="2017-02" db="EMBL/GenBank/DDBJ databases">
        <authorList>
            <person name="Peterson S.W."/>
        </authorList>
    </citation>
    <scope>NUCLEOTIDE SEQUENCE [LARGE SCALE GENOMIC DNA]</scope>
    <source>
        <strain evidence="2 3">DSM 45154</strain>
    </source>
</reference>
<organism evidence="2 3">
    <name type="scientific">Marinactinospora thermotolerans DSM 45154</name>
    <dbReference type="NCBI Taxonomy" id="1122192"/>
    <lineage>
        <taxon>Bacteria</taxon>
        <taxon>Bacillati</taxon>
        <taxon>Actinomycetota</taxon>
        <taxon>Actinomycetes</taxon>
        <taxon>Streptosporangiales</taxon>
        <taxon>Nocardiopsidaceae</taxon>
        <taxon>Marinactinospora</taxon>
    </lineage>
</organism>
<accession>A0A1T4TCS8</accession>
<evidence type="ECO:0000313" key="2">
    <source>
        <dbReference type="EMBL" id="SKA38233.1"/>
    </source>
</evidence>
<dbReference type="STRING" id="1122192.SAMN02745673_04806"/>
<dbReference type="EMBL" id="FUWS01000018">
    <property type="protein sequence ID" value="SKA38233.1"/>
    <property type="molecule type" value="Genomic_DNA"/>
</dbReference>
<dbReference type="Pfam" id="PF04149">
    <property type="entry name" value="DUF397"/>
    <property type="match status" value="1"/>
</dbReference>
<name>A0A1T4TCS8_9ACTN</name>
<dbReference type="InterPro" id="IPR007278">
    <property type="entry name" value="DUF397"/>
</dbReference>
<dbReference type="AlphaFoldDB" id="A0A1T4TCS8"/>
<sequence>MTRFPEYLEGPLMDLHMNWRKSSYSAPSSNNCVEVADLPAATAVRDSQNPDLGHLTFPSSEMAAFVTAVRSGEL</sequence>
<evidence type="ECO:0000259" key="1">
    <source>
        <dbReference type="Pfam" id="PF04149"/>
    </source>
</evidence>